<name>A0ABD0M1T2_9CAEN</name>
<keyword evidence="2" id="KW-1185">Reference proteome</keyword>
<evidence type="ECO:0000313" key="2">
    <source>
        <dbReference type="Proteomes" id="UP001519460"/>
    </source>
</evidence>
<proteinExistence type="predicted"/>
<accession>A0ABD0M1T2</accession>
<sequence length="120" mass="13775">MVMPRHTAATLRWGIRGLPFTGEYHRLLPPPTPSRKRAERVKIGVDWPCVCPIVAITPLIMKSKLALYLSPEVRLFTAEKLEGERAERRDFFDDDEDDVSCYCNAQTFKFPVQKAADMHI</sequence>
<organism evidence="1 2">
    <name type="scientific">Batillaria attramentaria</name>
    <dbReference type="NCBI Taxonomy" id="370345"/>
    <lineage>
        <taxon>Eukaryota</taxon>
        <taxon>Metazoa</taxon>
        <taxon>Spiralia</taxon>
        <taxon>Lophotrochozoa</taxon>
        <taxon>Mollusca</taxon>
        <taxon>Gastropoda</taxon>
        <taxon>Caenogastropoda</taxon>
        <taxon>Sorbeoconcha</taxon>
        <taxon>Cerithioidea</taxon>
        <taxon>Batillariidae</taxon>
        <taxon>Batillaria</taxon>
    </lineage>
</organism>
<dbReference type="AlphaFoldDB" id="A0ABD0M1T2"/>
<dbReference type="EMBL" id="JACVVK020000010">
    <property type="protein sequence ID" value="KAK7505500.1"/>
    <property type="molecule type" value="Genomic_DNA"/>
</dbReference>
<comment type="caution">
    <text evidence="1">The sequence shown here is derived from an EMBL/GenBank/DDBJ whole genome shotgun (WGS) entry which is preliminary data.</text>
</comment>
<reference evidence="1 2" key="1">
    <citation type="journal article" date="2023" name="Sci. Data">
        <title>Genome assembly of the Korean intertidal mud-creeper Batillaria attramentaria.</title>
        <authorList>
            <person name="Patra A.K."/>
            <person name="Ho P.T."/>
            <person name="Jun S."/>
            <person name="Lee S.J."/>
            <person name="Kim Y."/>
            <person name="Won Y.J."/>
        </authorList>
    </citation>
    <scope>NUCLEOTIDE SEQUENCE [LARGE SCALE GENOMIC DNA]</scope>
    <source>
        <strain evidence="1">Wonlab-2016</strain>
    </source>
</reference>
<protein>
    <submittedName>
        <fullName evidence="1">Uncharacterized protein</fullName>
    </submittedName>
</protein>
<evidence type="ECO:0000313" key="1">
    <source>
        <dbReference type="EMBL" id="KAK7505500.1"/>
    </source>
</evidence>
<gene>
    <name evidence="1" type="ORF">BaRGS_00003245</name>
</gene>
<dbReference type="Proteomes" id="UP001519460">
    <property type="component" value="Unassembled WGS sequence"/>
</dbReference>